<keyword evidence="9" id="KW-0547">Nucleotide-binding</keyword>
<dbReference type="EMBL" id="CDQK01000001">
    <property type="protein sequence ID" value="CEP20699.1"/>
    <property type="molecule type" value="Genomic_DNA"/>
</dbReference>
<comment type="pathway">
    <text evidence="3">Carbohydrate degradation; glycolysis; D-glyceraldehyde 3-phosphate and glycerone phosphate from D-glucose: step 3/4.</text>
</comment>
<reference evidence="17" key="1">
    <citation type="journal article" date="2015" name="J. Biotechnol.">
        <title>The structure of the Cyberlindnera jadinii genome and its relation to Candida utilis analyzed by the occurrence of single nucleotide polymorphisms.</title>
        <authorList>
            <person name="Rupp O."/>
            <person name="Brinkrolf K."/>
            <person name="Buerth C."/>
            <person name="Kunigo M."/>
            <person name="Schneider J."/>
            <person name="Jaenicke S."/>
            <person name="Goesmann A."/>
            <person name="Puehler A."/>
            <person name="Jaeger K.-E."/>
            <person name="Ernst J.F."/>
        </authorList>
    </citation>
    <scope>NUCLEOTIDE SEQUENCE [LARGE SCALE GENOMIC DNA]</scope>
    <source>
        <strain evidence="17">ATCC 18201 / CBS 1600 / BCRC 20928 / JCM 3617 / NBRC 0987 / NRRL Y-1542</strain>
    </source>
</reference>
<keyword evidence="7" id="KW-0808">Transferase</keyword>
<proteinExistence type="predicted"/>
<dbReference type="InterPro" id="IPR015912">
    <property type="entry name" value="Phosphofructokinase_CS"/>
</dbReference>
<feature type="domain" description="Phosphofructokinase" evidence="15">
    <location>
        <begin position="1"/>
        <end position="82"/>
    </location>
</feature>
<dbReference type="GO" id="GO:0070095">
    <property type="term" value="F:fructose-6-phosphate binding"/>
    <property type="evidence" value="ECO:0007669"/>
    <property type="project" value="TreeGrafter"/>
</dbReference>
<dbReference type="GO" id="GO:0016208">
    <property type="term" value="F:AMP binding"/>
    <property type="evidence" value="ECO:0007669"/>
    <property type="project" value="TreeGrafter"/>
</dbReference>
<evidence type="ECO:0000256" key="10">
    <source>
        <dbReference type="ARBA" id="ARBA00022777"/>
    </source>
</evidence>
<dbReference type="SUPFAM" id="SSF53784">
    <property type="entry name" value="Phosphofructokinase"/>
    <property type="match status" value="1"/>
</dbReference>
<dbReference type="AlphaFoldDB" id="A0A0H5CAI4"/>
<evidence type="ECO:0000256" key="11">
    <source>
        <dbReference type="ARBA" id="ARBA00022840"/>
    </source>
</evidence>
<comment type="cofactor">
    <cofactor evidence="1">
        <name>Mg(2+)</name>
        <dbReference type="ChEBI" id="CHEBI:18420"/>
    </cofactor>
</comment>
<evidence type="ECO:0000256" key="5">
    <source>
        <dbReference type="ARBA" id="ARBA00022490"/>
    </source>
</evidence>
<dbReference type="PANTHER" id="PTHR13697">
    <property type="entry name" value="PHOSPHOFRUCTOKINASE"/>
    <property type="match status" value="1"/>
</dbReference>
<evidence type="ECO:0000256" key="9">
    <source>
        <dbReference type="ARBA" id="ARBA00022741"/>
    </source>
</evidence>
<keyword evidence="10" id="KW-0418">Kinase</keyword>
<evidence type="ECO:0000256" key="4">
    <source>
        <dbReference type="ARBA" id="ARBA00012055"/>
    </source>
</evidence>
<dbReference type="GO" id="GO:0006002">
    <property type="term" value="P:fructose 6-phosphate metabolic process"/>
    <property type="evidence" value="ECO:0007669"/>
    <property type="project" value="InterPro"/>
</dbReference>
<keyword evidence="5" id="KW-0963">Cytoplasm</keyword>
<evidence type="ECO:0000256" key="7">
    <source>
        <dbReference type="ARBA" id="ARBA00022679"/>
    </source>
</evidence>
<comment type="subcellular location">
    <subcellularLocation>
        <location evidence="2">Cytoplasm</location>
    </subcellularLocation>
</comment>
<sequence>MCDIVGKHRARGKRKTIVIVAEGAIAADLTPITSKDVLKVLVDRLGLDTRVTTLGHVQRGGTAVAWDRILATLQGVEAVEAVLQSTPETPSPMIGIVENKICRKPLVEAVKLTKQVAQAISEKNFKKAISLRDSEFVEHLSNFMAINSADHNEPVLPLEQRLNIAIR</sequence>
<evidence type="ECO:0000256" key="8">
    <source>
        <dbReference type="ARBA" id="ARBA00022723"/>
    </source>
</evidence>
<keyword evidence="8" id="KW-0479">Metal-binding</keyword>
<keyword evidence="12" id="KW-0460">Magnesium</keyword>
<accession>A0A0H5CAI4</accession>
<dbReference type="Gene3D" id="3.40.50.450">
    <property type="match status" value="1"/>
</dbReference>
<dbReference type="GO" id="GO:0030388">
    <property type="term" value="P:fructose 1,6-bisphosphate metabolic process"/>
    <property type="evidence" value="ECO:0007669"/>
    <property type="project" value="TreeGrafter"/>
</dbReference>
<dbReference type="GO" id="GO:0005739">
    <property type="term" value="C:mitochondrion"/>
    <property type="evidence" value="ECO:0007669"/>
    <property type="project" value="TreeGrafter"/>
</dbReference>
<dbReference type="GO" id="GO:0042802">
    <property type="term" value="F:identical protein binding"/>
    <property type="evidence" value="ECO:0007669"/>
    <property type="project" value="TreeGrafter"/>
</dbReference>
<dbReference type="GO" id="GO:0048029">
    <property type="term" value="F:monosaccharide binding"/>
    <property type="evidence" value="ECO:0007669"/>
    <property type="project" value="TreeGrafter"/>
</dbReference>
<dbReference type="PROSITE" id="PS00433">
    <property type="entry name" value="PHOSPHOFRUCTOKINASE"/>
    <property type="match status" value="1"/>
</dbReference>
<dbReference type="InterPro" id="IPR035966">
    <property type="entry name" value="PKF_sf"/>
</dbReference>
<comment type="catalytic activity">
    <reaction evidence="14">
        <text>beta-D-fructose 6-phosphate + ATP = beta-D-fructose 1,6-bisphosphate + ADP + H(+)</text>
        <dbReference type="Rhea" id="RHEA:16109"/>
        <dbReference type="ChEBI" id="CHEBI:15378"/>
        <dbReference type="ChEBI" id="CHEBI:30616"/>
        <dbReference type="ChEBI" id="CHEBI:32966"/>
        <dbReference type="ChEBI" id="CHEBI:57634"/>
        <dbReference type="ChEBI" id="CHEBI:456216"/>
        <dbReference type="EC" id="2.7.1.11"/>
    </reaction>
</comment>
<dbReference type="GO" id="GO:0005945">
    <property type="term" value="C:6-phosphofructokinase complex"/>
    <property type="evidence" value="ECO:0007669"/>
    <property type="project" value="TreeGrafter"/>
</dbReference>
<dbReference type="GO" id="GO:0061621">
    <property type="term" value="P:canonical glycolysis"/>
    <property type="evidence" value="ECO:0007669"/>
    <property type="project" value="TreeGrafter"/>
</dbReference>
<evidence type="ECO:0000313" key="17">
    <source>
        <dbReference type="Proteomes" id="UP000038830"/>
    </source>
</evidence>
<evidence type="ECO:0000256" key="13">
    <source>
        <dbReference type="ARBA" id="ARBA00023152"/>
    </source>
</evidence>
<evidence type="ECO:0000256" key="3">
    <source>
        <dbReference type="ARBA" id="ARBA00004679"/>
    </source>
</evidence>
<protein>
    <recommendedName>
        <fullName evidence="4">6-phosphofructokinase</fullName>
        <ecNumber evidence="4">2.7.1.11</ecNumber>
    </recommendedName>
</protein>
<keyword evidence="6" id="KW-0021">Allosteric enzyme</keyword>
<keyword evidence="13" id="KW-0324">Glycolysis</keyword>
<dbReference type="GO" id="GO:0003872">
    <property type="term" value="F:6-phosphofructokinase activity"/>
    <property type="evidence" value="ECO:0007669"/>
    <property type="project" value="UniProtKB-EC"/>
</dbReference>
<evidence type="ECO:0000256" key="2">
    <source>
        <dbReference type="ARBA" id="ARBA00004496"/>
    </source>
</evidence>
<dbReference type="GO" id="GO:0046872">
    <property type="term" value="F:metal ion binding"/>
    <property type="evidence" value="ECO:0007669"/>
    <property type="project" value="UniProtKB-KW"/>
</dbReference>
<evidence type="ECO:0000256" key="6">
    <source>
        <dbReference type="ARBA" id="ARBA00022533"/>
    </source>
</evidence>
<dbReference type="InterPro" id="IPR022953">
    <property type="entry name" value="ATP_PFK"/>
</dbReference>
<name>A0A0H5CAI4_CYBJN</name>
<dbReference type="Gene3D" id="3.40.50.460">
    <property type="entry name" value="Phosphofructokinase domain"/>
    <property type="match status" value="1"/>
</dbReference>
<dbReference type="GO" id="GO:0005524">
    <property type="term" value="F:ATP binding"/>
    <property type="evidence" value="ECO:0007669"/>
    <property type="project" value="UniProtKB-KW"/>
</dbReference>
<evidence type="ECO:0000256" key="12">
    <source>
        <dbReference type="ARBA" id="ARBA00022842"/>
    </source>
</evidence>
<evidence type="ECO:0000256" key="14">
    <source>
        <dbReference type="ARBA" id="ARBA00048070"/>
    </source>
</evidence>
<evidence type="ECO:0000313" key="16">
    <source>
        <dbReference type="EMBL" id="CEP20699.1"/>
    </source>
</evidence>
<dbReference type="Proteomes" id="UP000038830">
    <property type="component" value="Unassembled WGS sequence"/>
</dbReference>
<gene>
    <name evidence="16" type="primary">PFK2</name>
    <name evidence="16" type="ORF">BN1211_0629</name>
</gene>
<organism evidence="16 17">
    <name type="scientific">Cyberlindnera jadinii (strain ATCC 18201 / CBS 1600 / BCRC 20928 / JCM 3617 / NBRC 0987 / NRRL Y-1542)</name>
    <name type="common">Torula yeast</name>
    <name type="synonym">Candida utilis</name>
    <dbReference type="NCBI Taxonomy" id="983966"/>
    <lineage>
        <taxon>Eukaryota</taxon>
        <taxon>Fungi</taxon>
        <taxon>Dikarya</taxon>
        <taxon>Ascomycota</taxon>
        <taxon>Saccharomycotina</taxon>
        <taxon>Saccharomycetes</taxon>
        <taxon>Phaffomycetales</taxon>
        <taxon>Phaffomycetaceae</taxon>
        <taxon>Cyberlindnera</taxon>
    </lineage>
</organism>
<keyword evidence="11" id="KW-0067">ATP-binding</keyword>
<evidence type="ECO:0000256" key="1">
    <source>
        <dbReference type="ARBA" id="ARBA00001946"/>
    </source>
</evidence>
<dbReference type="PRINTS" id="PR00476">
    <property type="entry name" value="PHFRCTKINASE"/>
</dbReference>
<dbReference type="PANTHER" id="PTHR13697:SF4">
    <property type="entry name" value="ATP-DEPENDENT 6-PHOSPHOFRUCTOKINASE"/>
    <property type="match status" value="1"/>
</dbReference>
<evidence type="ECO:0000259" key="15">
    <source>
        <dbReference type="Pfam" id="PF00365"/>
    </source>
</evidence>
<dbReference type="Pfam" id="PF00365">
    <property type="entry name" value="PFK"/>
    <property type="match status" value="1"/>
</dbReference>
<dbReference type="EC" id="2.7.1.11" evidence="4"/>
<dbReference type="InterPro" id="IPR000023">
    <property type="entry name" value="Phosphofructokinase_dom"/>
</dbReference>
<dbReference type="UniPathway" id="UPA00109">
    <property type="reaction ID" value="UER00182"/>
</dbReference>